<proteinExistence type="predicted"/>
<evidence type="ECO:0000313" key="1">
    <source>
        <dbReference type="EMBL" id="KAK7502646.1"/>
    </source>
</evidence>
<dbReference type="AlphaFoldDB" id="A0ABD0LT33"/>
<dbReference type="Proteomes" id="UP001519460">
    <property type="component" value="Unassembled WGS sequence"/>
</dbReference>
<reference evidence="1 2" key="1">
    <citation type="journal article" date="2023" name="Sci. Data">
        <title>Genome assembly of the Korean intertidal mud-creeper Batillaria attramentaria.</title>
        <authorList>
            <person name="Patra A.K."/>
            <person name="Ho P.T."/>
            <person name="Jun S."/>
            <person name="Lee S.J."/>
            <person name="Kim Y."/>
            <person name="Won Y.J."/>
        </authorList>
    </citation>
    <scope>NUCLEOTIDE SEQUENCE [LARGE SCALE GENOMIC DNA]</scope>
    <source>
        <strain evidence="1">Wonlab-2016</strain>
    </source>
</reference>
<dbReference type="Gene3D" id="2.40.128.20">
    <property type="match status" value="5"/>
</dbReference>
<organism evidence="1 2">
    <name type="scientific">Batillaria attramentaria</name>
    <dbReference type="NCBI Taxonomy" id="370345"/>
    <lineage>
        <taxon>Eukaryota</taxon>
        <taxon>Metazoa</taxon>
        <taxon>Spiralia</taxon>
        <taxon>Lophotrochozoa</taxon>
        <taxon>Mollusca</taxon>
        <taxon>Gastropoda</taxon>
        <taxon>Caenogastropoda</taxon>
        <taxon>Sorbeoconcha</taxon>
        <taxon>Cerithioidea</taxon>
        <taxon>Batillariidae</taxon>
        <taxon>Batillaria</taxon>
    </lineage>
</organism>
<name>A0ABD0LT33_9CAEN</name>
<keyword evidence="2" id="KW-1185">Reference proteome</keyword>
<dbReference type="GO" id="GO:0008289">
    <property type="term" value="F:lipid binding"/>
    <property type="evidence" value="ECO:0007669"/>
    <property type="project" value="UniProtKB-KW"/>
</dbReference>
<sequence length="673" mass="77028">MEKFFGKFMILPERTTGFKECAEAMKLSKEAVGLIATCKNMIIALERRGDVIWDFTDFGEVQEEFVFKLGEPTSSKTWGYDVKSVFKLDGEVLRGEHDFAGTKTTSARYYEGDMLVFEMTAKGATAKTYYQRLSKLMEKFLGRFRYLPEKTTGFDKWADAMKLSPEARGLIKSCRNMLIALERRGDVYWDFTDYGEAKEEFVFRLGEPVVSKSIGSDMKSVFKLDGEVLRGEHDIGGFKTSSARYYDGDFLVFVSEIVMRFQKPNQSLELTAGEATTKGYYLRESQIMDKFLGKFRFLPEKLTGFDNWADVMKLSPEARGLIKTCKNMLIAVERRGDVYWDFTDFGVVTEEFVFRLGEPVTSKTWGYDVTSVFKLDGEVLRGEHDFGGFKTTSARYYEGDALVFESQIMDKFLGKFQFLPERMTGFDKWADVMKARGLIKTCKNMLIAVERRGDVYWDFTDFGVAKEEFVFRLGEPTMSKTWGYDVKSVFKLDGDVLRGEHDLGGFKTTSARYYEGDTLVFEMTAGDATTRSFYQRPEKLMEKFFGRFKYLPEKTTGFDQYADAMKLSQEARGLVKNSKDVVTELQQRGDVIWDLADYGAAKEEFVFRLGEPVMTKTWGYDVKNVYWLDGDVLRGEHDFGAMKTSSARYLQGDIAVFVSETAERVIGSSLLSL</sequence>
<comment type="caution">
    <text evidence="1">The sequence shown here is derived from an EMBL/GenBank/DDBJ whole genome shotgun (WGS) entry which is preliminary data.</text>
</comment>
<dbReference type="InterPro" id="IPR012674">
    <property type="entry name" value="Calycin"/>
</dbReference>
<evidence type="ECO:0000313" key="2">
    <source>
        <dbReference type="Proteomes" id="UP001519460"/>
    </source>
</evidence>
<dbReference type="SUPFAM" id="SSF50814">
    <property type="entry name" value="Lipocalins"/>
    <property type="match status" value="4"/>
</dbReference>
<dbReference type="EMBL" id="JACVVK020000025">
    <property type="protein sequence ID" value="KAK7502646.1"/>
    <property type="molecule type" value="Genomic_DNA"/>
</dbReference>
<accession>A0ABD0LT33</accession>
<gene>
    <name evidence="1" type="ORF">BaRGS_00006221</name>
</gene>
<protein>
    <submittedName>
        <fullName evidence="1">Uncharacterized protein</fullName>
    </submittedName>
</protein>